<dbReference type="InterPro" id="IPR004776">
    <property type="entry name" value="Mem_transp_PIN-like"/>
</dbReference>
<feature type="transmembrane region" description="Helical" evidence="7">
    <location>
        <begin position="135"/>
        <end position="154"/>
    </location>
</feature>
<evidence type="ECO:0000256" key="7">
    <source>
        <dbReference type="SAM" id="Phobius"/>
    </source>
</evidence>
<dbReference type="GO" id="GO:0016020">
    <property type="term" value="C:membrane"/>
    <property type="evidence" value="ECO:0007669"/>
    <property type="project" value="UniProtKB-SubCell"/>
</dbReference>
<dbReference type="KEGG" id="hsf:HLASA_1949"/>
<dbReference type="GO" id="GO:0055085">
    <property type="term" value="P:transmembrane transport"/>
    <property type="evidence" value="ECO:0007669"/>
    <property type="project" value="InterPro"/>
</dbReference>
<evidence type="ECO:0000256" key="3">
    <source>
        <dbReference type="ARBA" id="ARBA00022475"/>
    </source>
</evidence>
<organism evidence="8 9">
    <name type="scientific">Halanaeroarchaeum sulfurireducens</name>
    <dbReference type="NCBI Taxonomy" id="1604004"/>
    <lineage>
        <taxon>Archaea</taxon>
        <taxon>Methanobacteriati</taxon>
        <taxon>Methanobacteriota</taxon>
        <taxon>Stenosarchaea group</taxon>
        <taxon>Halobacteria</taxon>
        <taxon>Halobacteriales</taxon>
        <taxon>Halobacteriaceae</taxon>
        <taxon>Halanaeroarchaeum</taxon>
    </lineage>
</organism>
<evidence type="ECO:0000313" key="9">
    <source>
        <dbReference type="Proteomes" id="UP000060390"/>
    </source>
</evidence>
<dbReference type="Proteomes" id="UP000060390">
    <property type="component" value="Chromosome"/>
</dbReference>
<dbReference type="EMBL" id="CP011564">
    <property type="protein sequence ID" value="ALG82826.1"/>
    <property type="molecule type" value="Genomic_DNA"/>
</dbReference>
<evidence type="ECO:0000256" key="2">
    <source>
        <dbReference type="ARBA" id="ARBA00022448"/>
    </source>
</evidence>
<keyword evidence="3" id="KW-1003">Cell membrane</keyword>
<dbReference type="AlphaFoldDB" id="A0A0N9MKX4"/>
<feature type="transmembrane region" description="Helical" evidence="7">
    <location>
        <begin position="70"/>
        <end position="93"/>
    </location>
</feature>
<name>A0A0N9MKX4_9EURY</name>
<feature type="transmembrane region" description="Helical" evidence="7">
    <location>
        <begin position="105"/>
        <end position="129"/>
    </location>
</feature>
<accession>A0A0N9MKX4</accession>
<feature type="transmembrane region" description="Helical" evidence="7">
    <location>
        <begin position="296"/>
        <end position="319"/>
    </location>
</feature>
<feature type="transmembrane region" description="Helical" evidence="7">
    <location>
        <begin position="166"/>
        <end position="187"/>
    </location>
</feature>
<keyword evidence="4 7" id="KW-0812">Transmembrane</keyword>
<dbReference type="Pfam" id="PF03547">
    <property type="entry name" value="Mem_trans"/>
    <property type="match status" value="2"/>
</dbReference>
<evidence type="ECO:0000256" key="4">
    <source>
        <dbReference type="ARBA" id="ARBA00022692"/>
    </source>
</evidence>
<dbReference type="PATRIC" id="fig|1604004.5.peg.2058"/>
<keyword evidence="5 7" id="KW-1133">Transmembrane helix</keyword>
<feature type="transmembrane region" description="Helical" evidence="7">
    <location>
        <begin position="207"/>
        <end position="225"/>
    </location>
</feature>
<reference evidence="9" key="1">
    <citation type="submission" date="2015-05" db="EMBL/GenBank/DDBJ databases">
        <title>Complete genome sequence of Halanaeroarchaeum sulfurireducens type strain M27-SA2, a sulfate-reducer haloarchaeon from marine anoxic lake Medee.</title>
        <authorList>
            <person name="Messina E."/>
            <person name="Kublanov I.V."/>
            <person name="Toshchakov S."/>
            <person name="Arcadi E."/>
            <person name="La Spada G."/>
            <person name="La Cono V."/>
            <person name="Yakimov M.M."/>
        </authorList>
    </citation>
    <scope>NUCLEOTIDE SEQUENCE [LARGE SCALE GENOMIC DNA]</scope>
    <source>
        <strain evidence="9">M27-SA2</strain>
    </source>
</reference>
<keyword evidence="6 7" id="KW-0472">Membrane</keyword>
<dbReference type="PANTHER" id="PTHR36838">
    <property type="entry name" value="AUXIN EFFLUX CARRIER FAMILY PROTEIN"/>
    <property type="match status" value="1"/>
</dbReference>
<keyword evidence="2" id="KW-0813">Transport</keyword>
<dbReference type="PANTHER" id="PTHR36838:SF1">
    <property type="entry name" value="SLR1864 PROTEIN"/>
    <property type="match status" value="1"/>
</dbReference>
<proteinExistence type="predicted"/>
<evidence type="ECO:0000256" key="6">
    <source>
        <dbReference type="ARBA" id="ARBA00023136"/>
    </source>
</evidence>
<evidence type="ECO:0000256" key="1">
    <source>
        <dbReference type="ARBA" id="ARBA00004141"/>
    </source>
</evidence>
<evidence type="ECO:0000313" key="8">
    <source>
        <dbReference type="EMBL" id="ALG82826.1"/>
    </source>
</evidence>
<comment type="subcellular location">
    <subcellularLocation>
        <location evidence="1">Membrane</location>
        <topology evidence="1">Multi-pass membrane protein</topology>
    </subcellularLocation>
</comment>
<feature type="transmembrane region" description="Helical" evidence="7">
    <location>
        <begin position="44"/>
        <end position="64"/>
    </location>
</feature>
<evidence type="ECO:0000256" key="5">
    <source>
        <dbReference type="ARBA" id="ARBA00022989"/>
    </source>
</evidence>
<feature type="transmembrane region" description="Helical" evidence="7">
    <location>
        <begin position="12"/>
        <end position="32"/>
    </location>
</feature>
<protein>
    <submittedName>
        <fullName evidence="8">Permease</fullName>
    </submittedName>
</protein>
<dbReference type="STRING" id="1604004.HLASA_1949"/>
<gene>
    <name evidence="8" type="ORF">HLASA_1949</name>
</gene>
<feature type="transmembrane region" description="Helical" evidence="7">
    <location>
        <begin position="262"/>
        <end position="284"/>
    </location>
</feature>
<sequence length="325" mass="33333">MTTPFVVTSVSFVSALTTAILPVLAIAGVGFVLGRFREVSVEPLSTVTIFILTPALVFSSLVNTELGGEAILTLVVGVVAFTVAMVGLSEATARAVGETGPLRSGLVLTSTFSNAGNYGIPLSAFAFGAVGRSTAVLYIAVQAVLMYTIGVYVASRGTSGHWADAIIEVFKLPLVYAVLLAGLVRALGVVPPAEGTVMQTVTLTGDSAIPVMLVMLGIQLANTNYGSTITRVWVPTALKMAVAPVAALAIALGIGFEDPVVGRVFVLECAMPAAITPLMLTIEYGGEGTRIDAAEYVSTTIMVTTVVSVPVLAVLIGVLQSGAVL</sequence>
<reference evidence="8 9" key="2">
    <citation type="journal article" date="2016" name="Stand. Genomic Sci.">
        <title>Complete genome sequence of 'Halanaeroarchaeum sulfurireducens' M27-SA2, a sulfur-reducing and acetate-oxidizing haloarchaeon from the deep-sea hypersaline anoxic lake Medee.</title>
        <authorList>
            <person name="Messina E."/>
            <person name="Sorokin D.Y."/>
            <person name="Kublanov I.V."/>
            <person name="Toshchakov S."/>
            <person name="Lopatina A."/>
            <person name="Arcadi E."/>
            <person name="Smedile F."/>
            <person name="La Spada G."/>
            <person name="La Cono V."/>
            <person name="Yakimov M.M."/>
        </authorList>
    </citation>
    <scope>NUCLEOTIDE SEQUENCE [LARGE SCALE GENOMIC DNA]</scope>
    <source>
        <strain evidence="8 9">M27-SA2</strain>
    </source>
</reference>
<feature type="transmembrane region" description="Helical" evidence="7">
    <location>
        <begin position="237"/>
        <end position="256"/>
    </location>
</feature>